<dbReference type="Proteomes" id="UP000619260">
    <property type="component" value="Unassembled WGS sequence"/>
</dbReference>
<evidence type="ECO:0000259" key="1">
    <source>
        <dbReference type="Pfam" id="PF18029"/>
    </source>
</evidence>
<dbReference type="Pfam" id="PF18029">
    <property type="entry name" value="Glyoxalase_6"/>
    <property type="match status" value="1"/>
</dbReference>
<dbReference type="AlphaFoldDB" id="A0A8J3YFH9"/>
<gene>
    <name evidence="2" type="ORF">Val02_11050</name>
</gene>
<dbReference type="RefSeq" id="WP_203897786.1">
    <property type="nucleotide sequence ID" value="NZ_BOPF01000003.1"/>
</dbReference>
<dbReference type="PANTHER" id="PTHR35908">
    <property type="entry name" value="HYPOTHETICAL FUSION PROTEIN"/>
    <property type="match status" value="1"/>
</dbReference>
<feature type="domain" description="Glyoxalase-like" evidence="1">
    <location>
        <begin position="115"/>
        <end position="221"/>
    </location>
</feature>
<evidence type="ECO:0000313" key="3">
    <source>
        <dbReference type="Proteomes" id="UP000619260"/>
    </source>
</evidence>
<sequence length="227" mass="23860">MPDTALSRPEASAAVHHLGWSLILTTLRTVVSVRNVHDALTVASIATEAAGPDAGAHLSVDLRAHRVELALQTAGRAVVTARDAQIAAAVTAALTAAGFTTGSGGAPRVTQLLEIAIDTMDAAAIRPFWKAVLGYVDEGGTTDPGGGLADPTGQGPTFWFQHMDEPREQRNRIHFDISVPHDEAERRIRSALAAGGTLVSDKAAPAFWILADAQGNEICVCTWQGRD</sequence>
<protein>
    <recommendedName>
        <fullName evidence="1">Glyoxalase-like domain-containing protein</fullName>
    </recommendedName>
</protein>
<comment type="caution">
    <text evidence="2">The sequence shown here is derived from an EMBL/GenBank/DDBJ whole genome shotgun (WGS) entry which is preliminary data.</text>
</comment>
<dbReference type="SUPFAM" id="SSF54593">
    <property type="entry name" value="Glyoxalase/Bleomycin resistance protein/Dihydroxybiphenyl dioxygenase"/>
    <property type="match status" value="1"/>
</dbReference>
<dbReference type="EMBL" id="BOPF01000003">
    <property type="protein sequence ID" value="GIJ44219.1"/>
    <property type="molecule type" value="Genomic_DNA"/>
</dbReference>
<accession>A0A8J3YFH9</accession>
<keyword evidence="3" id="KW-1185">Reference proteome</keyword>
<dbReference type="InterPro" id="IPR041581">
    <property type="entry name" value="Glyoxalase_6"/>
</dbReference>
<dbReference type="PANTHER" id="PTHR35908:SF1">
    <property type="entry name" value="CONSERVED PROTEIN"/>
    <property type="match status" value="1"/>
</dbReference>
<dbReference type="InterPro" id="IPR029068">
    <property type="entry name" value="Glyas_Bleomycin-R_OHBP_Dase"/>
</dbReference>
<dbReference type="Gene3D" id="3.10.180.10">
    <property type="entry name" value="2,3-Dihydroxybiphenyl 1,2-Dioxygenase, domain 1"/>
    <property type="match status" value="1"/>
</dbReference>
<reference evidence="2" key="1">
    <citation type="submission" date="2021-01" db="EMBL/GenBank/DDBJ databases">
        <title>Whole genome shotgun sequence of Virgisporangium aliadipatigenens NBRC 105644.</title>
        <authorList>
            <person name="Komaki H."/>
            <person name="Tamura T."/>
        </authorList>
    </citation>
    <scope>NUCLEOTIDE SEQUENCE</scope>
    <source>
        <strain evidence="2">NBRC 105644</strain>
    </source>
</reference>
<organism evidence="2 3">
    <name type="scientific">Virgisporangium aliadipatigenens</name>
    <dbReference type="NCBI Taxonomy" id="741659"/>
    <lineage>
        <taxon>Bacteria</taxon>
        <taxon>Bacillati</taxon>
        <taxon>Actinomycetota</taxon>
        <taxon>Actinomycetes</taxon>
        <taxon>Micromonosporales</taxon>
        <taxon>Micromonosporaceae</taxon>
        <taxon>Virgisporangium</taxon>
    </lineage>
</organism>
<name>A0A8J3YFH9_9ACTN</name>
<evidence type="ECO:0000313" key="2">
    <source>
        <dbReference type="EMBL" id="GIJ44219.1"/>
    </source>
</evidence>
<proteinExistence type="predicted"/>